<organism evidence="2 3">
    <name type="scientific">Funneliformis caledonium</name>
    <dbReference type="NCBI Taxonomy" id="1117310"/>
    <lineage>
        <taxon>Eukaryota</taxon>
        <taxon>Fungi</taxon>
        <taxon>Fungi incertae sedis</taxon>
        <taxon>Mucoromycota</taxon>
        <taxon>Glomeromycotina</taxon>
        <taxon>Glomeromycetes</taxon>
        <taxon>Glomerales</taxon>
        <taxon>Glomeraceae</taxon>
        <taxon>Funneliformis</taxon>
    </lineage>
</organism>
<dbReference type="InterPro" id="IPR000719">
    <property type="entry name" value="Prot_kinase_dom"/>
</dbReference>
<dbReference type="OrthoDB" id="10569563at2759"/>
<keyword evidence="3" id="KW-1185">Reference proteome</keyword>
<dbReference type="Proteomes" id="UP000789570">
    <property type="component" value="Unassembled WGS sequence"/>
</dbReference>
<dbReference type="SUPFAM" id="SSF56112">
    <property type="entry name" value="Protein kinase-like (PK-like)"/>
    <property type="match status" value="1"/>
</dbReference>
<name>A0A9N9N5J5_9GLOM</name>
<sequence>FNTTKIRKYVTSNGSNLNTCDKYLGMLIPMDEETSDRIGTIYLEADYQTFGKNETRNGYQHMPSNYELHCMLSKNEHGMNGNVPYINLKGEKSILNNAGDNTVIVEDSLLLIYLNEFTANFKFLLWECYCGSVLLYDKDDEITVDASSSNEIPNKDNFSKCAVHKYTIIRQLGQIKYGTLYELIKNEHRFTKDELVALAKNMSATLNEFHEKGLVYRDLKPSNILIDLSVTLLM</sequence>
<dbReference type="EMBL" id="CAJVPQ010007974">
    <property type="protein sequence ID" value="CAG8702381.1"/>
    <property type="molecule type" value="Genomic_DNA"/>
</dbReference>
<evidence type="ECO:0000313" key="2">
    <source>
        <dbReference type="EMBL" id="CAG8702381.1"/>
    </source>
</evidence>
<reference evidence="2" key="1">
    <citation type="submission" date="2021-06" db="EMBL/GenBank/DDBJ databases">
        <authorList>
            <person name="Kallberg Y."/>
            <person name="Tangrot J."/>
            <person name="Rosling A."/>
        </authorList>
    </citation>
    <scope>NUCLEOTIDE SEQUENCE</scope>
    <source>
        <strain evidence="2">UK204</strain>
    </source>
</reference>
<proteinExistence type="predicted"/>
<evidence type="ECO:0000313" key="3">
    <source>
        <dbReference type="Proteomes" id="UP000789570"/>
    </source>
</evidence>
<gene>
    <name evidence="2" type="ORF">FCALED_LOCUS13542</name>
</gene>
<dbReference type="GO" id="GO:0004672">
    <property type="term" value="F:protein kinase activity"/>
    <property type="evidence" value="ECO:0007669"/>
    <property type="project" value="InterPro"/>
</dbReference>
<feature type="domain" description="Protein kinase" evidence="1">
    <location>
        <begin position="69"/>
        <end position="234"/>
    </location>
</feature>
<evidence type="ECO:0000259" key="1">
    <source>
        <dbReference type="PROSITE" id="PS50011"/>
    </source>
</evidence>
<feature type="non-terminal residue" evidence="2">
    <location>
        <position position="1"/>
    </location>
</feature>
<dbReference type="PROSITE" id="PS50011">
    <property type="entry name" value="PROTEIN_KINASE_DOM"/>
    <property type="match status" value="1"/>
</dbReference>
<dbReference type="PROSITE" id="PS00108">
    <property type="entry name" value="PROTEIN_KINASE_ST"/>
    <property type="match status" value="1"/>
</dbReference>
<dbReference type="Pfam" id="PF00069">
    <property type="entry name" value="Pkinase"/>
    <property type="match status" value="1"/>
</dbReference>
<comment type="caution">
    <text evidence="2">The sequence shown here is derived from an EMBL/GenBank/DDBJ whole genome shotgun (WGS) entry which is preliminary data.</text>
</comment>
<dbReference type="Gene3D" id="1.10.510.10">
    <property type="entry name" value="Transferase(Phosphotransferase) domain 1"/>
    <property type="match status" value="1"/>
</dbReference>
<dbReference type="GO" id="GO:0005524">
    <property type="term" value="F:ATP binding"/>
    <property type="evidence" value="ECO:0007669"/>
    <property type="project" value="InterPro"/>
</dbReference>
<accession>A0A9N9N5J5</accession>
<protein>
    <submittedName>
        <fullName evidence="2">769_t:CDS:1</fullName>
    </submittedName>
</protein>
<dbReference type="InterPro" id="IPR011009">
    <property type="entry name" value="Kinase-like_dom_sf"/>
</dbReference>
<dbReference type="AlphaFoldDB" id="A0A9N9N5J5"/>
<dbReference type="InterPro" id="IPR008271">
    <property type="entry name" value="Ser/Thr_kinase_AS"/>
</dbReference>